<dbReference type="PROSITE" id="PS51832">
    <property type="entry name" value="HD_GYP"/>
    <property type="match status" value="1"/>
</dbReference>
<reference evidence="5 6" key="1">
    <citation type="submission" date="2018-08" db="EMBL/GenBank/DDBJ databases">
        <title>Meiothermus terrae DSM 26712 genome sequencing project.</title>
        <authorList>
            <person name="Da Costa M.S."/>
            <person name="Albuquerque L."/>
            <person name="Raposo P."/>
            <person name="Froufe H.J.C."/>
            <person name="Barroso C.S."/>
            <person name="Egas C."/>
        </authorList>
    </citation>
    <scope>NUCLEOTIDE SEQUENCE [LARGE SCALE GENOMIC DNA]</scope>
    <source>
        <strain evidence="5 6">DSM 26712</strain>
    </source>
</reference>
<dbReference type="GO" id="GO:0000160">
    <property type="term" value="P:phosphorelay signal transduction system"/>
    <property type="evidence" value="ECO:0007669"/>
    <property type="project" value="InterPro"/>
</dbReference>
<dbReference type="InterPro" id="IPR011006">
    <property type="entry name" value="CheY-like_superfamily"/>
</dbReference>
<keyword evidence="1" id="KW-0597">Phosphoprotein</keyword>
<gene>
    <name evidence="5" type="primary">rpfG_5</name>
    <name evidence="5" type="ORF">Mterra_00329</name>
</gene>
<dbReference type="PROSITE" id="PS51831">
    <property type="entry name" value="HD"/>
    <property type="match status" value="1"/>
</dbReference>
<dbReference type="Proteomes" id="UP000265715">
    <property type="component" value="Unassembled WGS sequence"/>
</dbReference>
<feature type="domain" description="Response regulatory" evidence="2">
    <location>
        <begin position="2"/>
        <end position="120"/>
    </location>
</feature>
<dbReference type="PANTHER" id="PTHR45228:SF1">
    <property type="entry name" value="CYCLIC DI-GMP PHOSPHODIESTERASE TM_0186"/>
    <property type="match status" value="1"/>
</dbReference>
<protein>
    <submittedName>
        <fullName evidence="5">Cyclic di-GMP phosphodiesterase response regulator RpfG</fullName>
        <ecNumber evidence="5">3.1.4.52</ecNumber>
    </submittedName>
</protein>
<dbReference type="InterPro" id="IPR003607">
    <property type="entry name" value="HD/PDEase_dom"/>
</dbReference>
<dbReference type="Pfam" id="PF13487">
    <property type="entry name" value="HD_5"/>
    <property type="match status" value="1"/>
</dbReference>
<dbReference type="CDD" id="cd00077">
    <property type="entry name" value="HDc"/>
    <property type="match status" value="1"/>
</dbReference>
<dbReference type="OrthoDB" id="23815at2"/>
<dbReference type="EMBL" id="QXDL01000007">
    <property type="protein sequence ID" value="RIH90534.1"/>
    <property type="molecule type" value="Genomic_DNA"/>
</dbReference>
<feature type="domain" description="HD-GYP" evidence="4">
    <location>
        <begin position="147"/>
        <end position="338"/>
    </location>
</feature>
<name>A0A399F193_9DEIN</name>
<feature type="domain" description="HD" evidence="3">
    <location>
        <begin position="169"/>
        <end position="293"/>
    </location>
</feature>
<dbReference type="GO" id="GO:0071111">
    <property type="term" value="F:cyclic-guanylate-specific phosphodiesterase activity"/>
    <property type="evidence" value="ECO:0007669"/>
    <property type="project" value="UniProtKB-EC"/>
</dbReference>
<evidence type="ECO:0000313" key="5">
    <source>
        <dbReference type="EMBL" id="RIH90534.1"/>
    </source>
</evidence>
<dbReference type="Pfam" id="PF00072">
    <property type="entry name" value="Response_reg"/>
    <property type="match status" value="1"/>
</dbReference>
<keyword evidence="5" id="KW-0378">Hydrolase</keyword>
<keyword evidence="6" id="KW-1185">Reference proteome</keyword>
<dbReference type="SMART" id="SM00448">
    <property type="entry name" value="REC"/>
    <property type="match status" value="1"/>
</dbReference>
<dbReference type="SMART" id="SM00471">
    <property type="entry name" value="HDc"/>
    <property type="match status" value="1"/>
</dbReference>
<dbReference type="Gene3D" id="3.40.50.2300">
    <property type="match status" value="1"/>
</dbReference>
<evidence type="ECO:0000313" key="6">
    <source>
        <dbReference type="Proteomes" id="UP000265715"/>
    </source>
</evidence>
<dbReference type="EC" id="3.1.4.52" evidence="5"/>
<dbReference type="SUPFAM" id="SSF52172">
    <property type="entry name" value="CheY-like"/>
    <property type="match status" value="1"/>
</dbReference>
<dbReference type="CDD" id="cd17551">
    <property type="entry name" value="REC_RpfG-like"/>
    <property type="match status" value="1"/>
</dbReference>
<evidence type="ECO:0000259" key="4">
    <source>
        <dbReference type="PROSITE" id="PS51832"/>
    </source>
</evidence>
<dbReference type="SUPFAM" id="SSF109604">
    <property type="entry name" value="HD-domain/PDEase-like"/>
    <property type="match status" value="1"/>
</dbReference>
<sequence length="338" mass="37791">MTILLIDDEPANVVFLERLLRKDEGLHLISTQDPREVTGLYLRHHPDLVLLDLHMPHLDGFEVLEQLQRLDRGNDLVPKVVLTADATPEARHRALSLGAKDFLTKPLDALEVLLRVKNHLETRRLHRALQGENSLLSEIVRDRTQELEAARLEVLDRLARAAEYRDDETGEHVKRVAANAARLAEALGLDFNTVDVIRHTAPLHDVGKIGISDLILKKPGKLTPEEFEVVKTHTVIGAGLLAGGRTEMLQVAERIARSHHERWDGSGYPDGLAGEAIPLEARIVSVVDVFDALTSKRPYKRAWTVEEALAEIAAQAGRQFDPRIVEALLRIQTTLQVE</sequence>
<feature type="modified residue" description="4-aspartylphosphate" evidence="1">
    <location>
        <position position="52"/>
    </location>
</feature>
<dbReference type="InterPro" id="IPR052020">
    <property type="entry name" value="Cyclic_di-GMP/3'3'-cGAMP_PDE"/>
</dbReference>
<accession>A0A399F193</accession>
<dbReference type="AlphaFoldDB" id="A0A399F193"/>
<dbReference type="PANTHER" id="PTHR45228">
    <property type="entry name" value="CYCLIC DI-GMP PHOSPHODIESTERASE TM_0186-RELATED"/>
    <property type="match status" value="1"/>
</dbReference>
<dbReference type="PROSITE" id="PS50110">
    <property type="entry name" value="RESPONSE_REGULATORY"/>
    <property type="match status" value="1"/>
</dbReference>
<dbReference type="InterPro" id="IPR037522">
    <property type="entry name" value="HD_GYP_dom"/>
</dbReference>
<organism evidence="5 6">
    <name type="scientific">Calidithermus terrae</name>
    <dbReference type="NCBI Taxonomy" id="1408545"/>
    <lineage>
        <taxon>Bacteria</taxon>
        <taxon>Thermotogati</taxon>
        <taxon>Deinococcota</taxon>
        <taxon>Deinococci</taxon>
        <taxon>Thermales</taxon>
        <taxon>Thermaceae</taxon>
        <taxon>Calidithermus</taxon>
    </lineage>
</organism>
<comment type="caution">
    <text evidence="5">The sequence shown here is derived from an EMBL/GenBank/DDBJ whole genome shotgun (WGS) entry which is preliminary data.</text>
</comment>
<evidence type="ECO:0000256" key="1">
    <source>
        <dbReference type="PROSITE-ProRule" id="PRU00169"/>
    </source>
</evidence>
<evidence type="ECO:0000259" key="3">
    <source>
        <dbReference type="PROSITE" id="PS51831"/>
    </source>
</evidence>
<dbReference type="Gene3D" id="1.10.3210.10">
    <property type="entry name" value="Hypothetical protein af1432"/>
    <property type="match status" value="1"/>
</dbReference>
<dbReference type="InterPro" id="IPR001789">
    <property type="entry name" value="Sig_transdc_resp-reg_receiver"/>
</dbReference>
<proteinExistence type="predicted"/>
<evidence type="ECO:0000259" key="2">
    <source>
        <dbReference type="PROSITE" id="PS50110"/>
    </source>
</evidence>
<dbReference type="InterPro" id="IPR006674">
    <property type="entry name" value="HD_domain"/>
</dbReference>